<reference evidence="3" key="1">
    <citation type="journal article" date="2020" name="Nature">
        <title>Giant virus diversity and host interactions through global metagenomics.</title>
        <authorList>
            <person name="Schulz F."/>
            <person name="Roux S."/>
            <person name="Paez-Espino D."/>
            <person name="Jungbluth S."/>
            <person name="Walsh D.A."/>
            <person name="Denef V.J."/>
            <person name="McMahon K.D."/>
            <person name="Konstantinidis K.T."/>
            <person name="Eloe-Fadrosh E.A."/>
            <person name="Kyrpides N.C."/>
            <person name="Woyke T."/>
        </authorList>
    </citation>
    <scope>NUCLEOTIDE SEQUENCE</scope>
    <source>
        <strain evidence="3">GVMAG-M-3300023179-150</strain>
    </source>
</reference>
<accession>A0A6C0E8U0</accession>
<organism evidence="3">
    <name type="scientific">viral metagenome</name>
    <dbReference type="NCBI Taxonomy" id="1070528"/>
    <lineage>
        <taxon>unclassified sequences</taxon>
        <taxon>metagenomes</taxon>
        <taxon>organismal metagenomes</taxon>
    </lineage>
</organism>
<dbReference type="Pfam" id="PF12796">
    <property type="entry name" value="Ank_2"/>
    <property type="match status" value="2"/>
</dbReference>
<dbReference type="SUPFAM" id="SSF48403">
    <property type="entry name" value="Ankyrin repeat"/>
    <property type="match status" value="1"/>
</dbReference>
<proteinExistence type="predicted"/>
<evidence type="ECO:0000256" key="2">
    <source>
        <dbReference type="ARBA" id="ARBA00023043"/>
    </source>
</evidence>
<evidence type="ECO:0000256" key="1">
    <source>
        <dbReference type="ARBA" id="ARBA00022737"/>
    </source>
</evidence>
<dbReference type="PANTHER" id="PTHR24193:SF121">
    <property type="entry name" value="ADA2A-CONTAINING COMPLEX COMPONENT 3, ISOFORM D"/>
    <property type="match status" value="1"/>
</dbReference>
<keyword evidence="2" id="KW-0040">ANK repeat</keyword>
<dbReference type="AlphaFoldDB" id="A0A6C0E8U0"/>
<dbReference type="PANTHER" id="PTHR24193">
    <property type="entry name" value="ANKYRIN REPEAT PROTEIN"/>
    <property type="match status" value="1"/>
</dbReference>
<dbReference type="GO" id="GO:0000976">
    <property type="term" value="F:transcription cis-regulatory region binding"/>
    <property type="evidence" value="ECO:0007669"/>
    <property type="project" value="TreeGrafter"/>
</dbReference>
<dbReference type="PROSITE" id="PS50297">
    <property type="entry name" value="ANK_REP_REGION"/>
    <property type="match status" value="2"/>
</dbReference>
<dbReference type="GO" id="GO:0005634">
    <property type="term" value="C:nucleus"/>
    <property type="evidence" value="ECO:0007669"/>
    <property type="project" value="TreeGrafter"/>
</dbReference>
<dbReference type="Gene3D" id="1.25.40.20">
    <property type="entry name" value="Ankyrin repeat-containing domain"/>
    <property type="match status" value="3"/>
</dbReference>
<sequence>MDSTIITFMNKTYETMNDFIKYVENEINLGNNLNVQDESNNTMLFILVNNTKLFYANRTKCVSTIKKLIDAGVDLELRKDFYTVLEKAILLGDIEIITILIEAGANVNAQDSKYGCTPLMTTIDNVRSYSYEIVKLLIKSGADLNLVDSSGHTVLMYIPLIIKGDYDITTYVRILLIAKMLIKSGASIDFEGCDRSVTVLMIASRFCHTPGVFNIAKLLINSGANVNKQDSCGWTSLMIASRHINSHSETGHYHYYKLIEKLIDAGANLDLQNYLGHTALTYASRFSNKKSSLEVVKKLIDAGANINIKDKAGNTSLSYLVQYSNSLEVIQMVISKNATTNLLNFRSNTLLHLCAIGIKENTSNYDILSFLETLDIDKTLKNNDGKIYLDYLELTWYVSKICEICYSTNLPITILKCPCNCAKQCIECTYKINACCYCKKSFSHFETIRIV</sequence>
<evidence type="ECO:0000313" key="3">
    <source>
        <dbReference type="EMBL" id="QHT24679.1"/>
    </source>
</evidence>
<dbReference type="InterPro" id="IPR036770">
    <property type="entry name" value="Ankyrin_rpt-contain_sf"/>
</dbReference>
<dbReference type="InterPro" id="IPR002110">
    <property type="entry name" value="Ankyrin_rpt"/>
</dbReference>
<dbReference type="EMBL" id="MN739747">
    <property type="protein sequence ID" value="QHT24679.1"/>
    <property type="molecule type" value="Genomic_DNA"/>
</dbReference>
<dbReference type="SMART" id="SM00248">
    <property type="entry name" value="ANK"/>
    <property type="match status" value="8"/>
</dbReference>
<dbReference type="GO" id="GO:0045944">
    <property type="term" value="P:positive regulation of transcription by RNA polymerase II"/>
    <property type="evidence" value="ECO:0007669"/>
    <property type="project" value="TreeGrafter"/>
</dbReference>
<dbReference type="InterPro" id="IPR050663">
    <property type="entry name" value="Ankyrin-SOCS_Box"/>
</dbReference>
<dbReference type="PROSITE" id="PS50088">
    <property type="entry name" value="ANK_REPEAT"/>
    <property type="match status" value="4"/>
</dbReference>
<keyword evidence="1" id="KW-0677">Repeat</keyword>
<name>A0A6C0E8U0_9ZZZZ</name>
<protein>
    <submittedName>
        <fullName evidence="3">Uncharacterized protein</fullName>
    </submittedName>
</protein>